<feature type="compositionally biased region" description="Low complexity" evidence="1">
    <location>
        <begin position="201"/>
        <end position="211"/>
    </location>
</feature>
<feature type="region of interest" description="Disordered" evidence="1">
    <location>
        <begin position="49"/>
        <end position="172"/>
    </location>
</feature>
<dbReference type="HOGENOM" id="CLU_1185042_0_0_1"/>
<dbReference type="InParanoid" id="S8DNE1"/>
<organism evidence="2 3">
    <name type="scientific">Fomitopsis schrenkii</name>
    <name type="common">Brown rot fungus</name>
    <dbReference type="NCBI Taxonomy" id="2126942"/>
    <lineage>
        <taxon>Eukaryota</taxon>
        <taxon>Fungi</taxon>
        <taxon>Dikarya</taxon>
        <taxon>Basidiomycota</taxon>
        <taxon>Agaricomycotina</taxon>
        <taxon>Agaricomycetes</taxon>
        <taxon>Polyporales</taxon>
        <taxon>Fomitopsis</taxon>
    </lineage>
</organism>
<proteinExistence type="predicted"/>
<protein>
    <submittedName>
        <fullName evidence="2">Uncharacterized protein</fullName>
    </submittedName>
</protein>
<feature type="region of interest" description="Disordered" evidence="1">
    <location>
        <begin position="192"/>
        <end position="211"/>
    </location>
</feature>
<dbReference type="EMBL" id="KE504243">
    <property type="protein sequence ID" value="EPS94162.1"/>
    <property type="molecule type" value="Genomic_DNA"/>
</dbReference>
<accession>S8DNE1</accession>
<gene>
    <name evidence="2" type="ORF">FOMPIDRAFT_94001</name>
</gene>
<sequence length="234" mass="24859">MSHDLQARMEDFVAQRAADQAEALLVEHLDARLEGLVAARVEQAIRKRVALPEPIPEPAQDPPQAGDGPKGCALRPAQDPPEAGRGPEGRAWRPAQDPPEAGRGPEGRAWRPAQDPPEAGRGPEVRSWRPAQDPPEAGDRTGQPALGKGGRRASSVPPPQSKSGPWVTHAEQVTAKAKAKVASEYVLRSRKIAPSAPVPAPSASAGPSQAPMATIPEWLEQGEIDETEEMDTAE</sequence>
<keyword evidence="3" id="KW-1185">Reference proteome</keyword>
<reference evidence="2 3" key="1">
    <citation type="journal article" date="2012" name="Science">
        <title>The Paleozoic origin of enzymatic lignin decomposition reconstructed from 31 fungal genomes.</title>
        <authorList>
            <person name="Floudas D."/>
            <person name="Binder M."/>
            <person name="Riley R."/>
            <person name="Barry K."/>
            <person name="Blanchette R.A."/>
            <person name="Henrissat B."/>
            <person name="Martinez A.T."/>
            <person name="Otillar R."/>
            <person name="Spatafora J.W."/>
            <person name="Yadav J.S."/>
            <person name="Aerts A."/>
            <person name="Benoit I."/>
            <person name="Boyd A."/>
            <person name="Carlson A."/>
            <person name="Copeland A."/>
            <person name="Coutinho P.M."/>
            <person name="de Vries R.P."/>
            <person name="Ferreira P."/>
            <person name="Findley K."/>
            <person name="Foster B."/>
            <person name="Gaskell J."/>
            <person name="Glotzer D."/>
            <person name="Gorecki P."/>
            <person name="Heitman J."/>
            <person name="Hesse C."/>
            <person name="Hori C."/>
            <person name="Igarashi K."/>
            <person name="Jurgens J.A."/>
            <person name="Kallen N."/>
            <person name="Kersten P."/>
            <person name="Kohler A."/>
            <person name="Kuees U."/>
            <person name="Kumar T.K.A."/>
            <person name="Kuo A."/>
            <person name="LaButti K."/>
            <person name="Larrondo L.F."/>
            <person name="Lindquist E."/>
            <person name="Ling A."/>
            <person name="Lombard V."/>
            <person name="Lucas S."/>
            <person name="Lundell T."/>
            <person name="Martin R."/>
            <person name="McLaughlin D.J."/>
            <person name="Morgenstern I."/>
            <person name="Morin E."/>
            <person name="Murat C."/>
            <person name="Nagy L.G."/>
            <person name="Nolan M."/>
            <person name="Ohm R.A."/>
            <person name="Patyshakuliyeva A."/>
            <person name="Rokas A."/>
            <person name="Ruiz-Duenas F.J."/>
            <person name="Sabat G."/>
            <person name="Salamov A."/>
            <person name="Samejima M."/>
            <person name="Schmutz J."/>
            <person name="Slot J.C."/>
            <person name="St John F."/>
            <person name="Stenlid J."/>
            <person name="Sun H."/>
            <person name="Sun S."/>
            <person name="Syed K."/>
            <person name="Tsang A."/>
            <person name="Wiebenga A."/>
            <person name="Young D."/>
            <person name="Pisabarro A."/>
            <person name="Eastwood D.C."/>
            <person name="Martin F."/>
            <person name="Cullen D."/>
            <person name="Grigoriev I.V."/>
            <person name="Hibbett D.S."/>
        </authorList>
    </citation>
    <scope>NUCLEOTIDE SEQUENCE</scope>
    <source>
        <strain evidence="3">FP-58527</strain>
    </source>
</reference>
<name>S8DNE1_FOMSC</name>
<dbReference type="Proteomes" id="UP000015241">
    <property type="component" value="Unassembled WGS sequence"/>
</dbReference>
<evidence type="ECO:0000313" key="3">
    <source>
        <dbReference type="Proteomes" id="UP000015241"/>
    </source>
</evidence>
<evidence type="ECO:0000256" key="1">
    <source>
        <dbReference type="SAM" id="MobiDB-lite"/>
    </source>
</evidence>
<dbReference type="AlphaFoldDB" id="S8DNE1"/>
<evidence type="ECO:0000313" key="2">
    <source>
        <dbReference type="EMBL" id="EPS94162.1"/>
    </source>
</evidence>